<keyword evidence="2" id="KW-1185">Reference proteome</keyword>
<dbReference type="RefSeq" id="WP_182923013.1">
    <property type="nucleotide sequence ID" value="NZ_WNXD01000002.1"/>
</dbReference>
<comment type="caution">
    <text evidence="1">The sequence shown here is derived from an EMBL/GenBank/DDBJ whole genome shotgun (WGS) entry which is preliminary data.</text>
</comment>
<dbReference type="Proteomes" id="UP000601055">
    <property type="component" value="Unassembled WGS sequence"/>
</dbReference>
<proteinExistence type="predicted"/>
<evidence type="ECO:0000313" key="2">
    <source>
        <dbReference type="Proteomes" id="UP000601055"/>
    </source>
</evidence>
<name>A0A923IVY1_9SPHI</name>
<accession>A0A923IVY1</accession>
<sequence length="200" mass="22894">MKSIFCLLIILSIFQSEKALSQELQFDIVGKKMSDYSKLEKKLKSKIYEADGDIIIPGGMAMPIKYRRQQKGIPDLIVTYTFTKKDSLMYEIEYDWDPRNFVQGDATPQLLKFDQLLINKYNELLASLTANYGASKSKGELTDLAKIDTDNGLSRSDTFTTKNLETIYMSIIMSSHYKFNGTGKGLPLHFLQVYVNQQRK</sequence>
<protein>
    <submittedName>
        <fullName evidence="1">Uncharacterized protein</fullName>
    </submittedName>
</protein>
<evidence type="ECO:0000313" key="1">
    <source>
        <dbReference type="EMBL" id="MBB2146353.1"/>
    </source>
</evidence>
<dbReference type="EMBL" id="WNXD01000002">
    <property type="protein sequence ID" value="MBB2146353.1"/>
    <property type="molecule type" value="Genomic_DNA"/>
</dbReference>
<gene>
    <name evidence="1" type="ORF">GM921_12700</name>
</gene>
<dbReference type="AlphaFoldDB" id="A0A923IVY1"/>
<organism evidence="1 2">
    <name type="scientific">Pedobacter planticolens</name>
    <dbReference type="NCBI Taxonomy" id="2679964"/>
    <lineage>
        <taxon>Bacteria</taxon>
        <taxon>Pseudomonadati</taxon>
        <taxon>Bacteroidota</taxon>
        <taxon>Sphingobacteriia</taxon>
        <taxon>Sphingobacteriales</taxon>
        <taxon>Sphingobacteriaceae</taxon>
        <taxon>Pedobacter</taxon>
    </lineage>
</organism>
<reference evidence="1" key="1">
    <citation type="submission" date="2019-11" db="EMBL/GenBank/DDBJ databases">
        <title>Description of Pedobacter sp. LMG 31464T.</title>
        <authorList>
            <person name="Carlier A."/>
            <person name="Qi S."/>
            <person name="Vandamme P."/>
        </authorList>
    </citation>
    <scope>NUCLEOTIDE SEQUENCE</scope>
    <source>
        <strain evidence="1">LMG 31464</strain>
    </source>
</reference>